<reference evidence="2 3" key="1">
    <citation type="journal article" date="2022" name="Allergy">
        <title>Genome assembly and annotation of Periplaneta americana reveal a comprehensive cockroach allergen profile.</title>
        <authorList>
            <person name="Wang L."/>
            <person name="Xiong Q."/>
            <person name="Saelim N."/>
            <person name="Wang L."/>
            <person name="Nong W."/>
            <person name="Wan A.T."/>
            <person name="Shi M."/>
            <person name="Liu X."/>
            <person name="Cao Q."/>
            <person name="Hui J.H.L."/>
            <person name="Sookrung N."/>
            <person name="Leung T.F."/>
            <person name="Tungtrongchitr A."/>
            <person name="Tsui S.K.W."/>
        </authorList>
    </citation>
    <scope>NUCLEOTIDE SEQUENCE [LARGE SCALE GENOMIC DNA]</scope>
    <source>
        <strain evidence="2">PWHHKU_190912</strain>
    </source>
</reference>
<gene>
    <name evidence="2" type="ORF">ANN_00017</name>
</gene>
<dbReference type="Pfam" id="PF16087">
    <property type="entry name" value="DUF4817"/>
    <property type="match status" value="3"/>
</dbReference>
<evidence type="ECO:0000313" key="2">
    <source>
        <dbReference type="EMBL" id="KAJ4448627.1"/>
    </source>
</evidence>
<dbReference type="EMBL" id="JAJSOF020000003">
    <property type="protein sequence ID" value="KAJ4448627.1"/>
    <property type="molecule type" value="Genomic_DNA"/>
</dbReference>
<feature type="domain" description="DUF4817" evidence="1">
    <location>
        <begin position="463"/>
        <end position="514"/>
    </location>
</feature>
<feature type="domain" description="DUF4817" evidence="1">
    <location>
        <begin position="142"/>
        <end position="191"/>
    </location>
</feature>
<organism evidence="2 3">
    <name type="scientific">Periplaneta americana</name>
    <name type="common">American cockroach</name>
    <name type="synonym">Blatta americana</name>
    <dbReference type="NCBI Taxonomy" id="6978"/>
    <lineage>
        <taxon>Eukaryota</taxon>
        <taxon>Metazoa</taxon>
        <taxon>Ecdysozoa</taxon>
        <taxon>Arthropoda</taxon>
        <taxon>Hexapoda</taxon>
        <taxon>Insecta</taxon>
        <taxon>Pterygota</taxon>
        <taxon>Neoptera</taxon>
        <taxon>Polyneoptera</taxon>
        <taxon>Dictyoptera</taxon>
        <taxon>Blattodea</taxon>
        <taxon>Blattoidea</taxon>
        <taxon>Blattidae</taxon>
        <taxon>Blattinae</taxon>
        <taxon>Periplaneta</taxon>
    </lineage>
</organism>
<comment type="caution">
    <text evidence="2">The sequence shown here is derived from an EMBL/GenBank/DDBJ whole genome shotgun (WGS) entry which is preliminary data.</text>
</comment>
<dbReference type="InterPro" id="IPR032135">
    <property type="entry name" value="DUF4817"/>
</dbReference>
<feature type="domain" description="DUF4817" evidence="1">
    <location>
        <begin position="293"/>
        <end position="345"/>
    </location>
</feature>
<sequence>MTHRYSIDQRVFMYDNYVLTNSAREVRKRYRETFPGVKVPNRSTIHDLMKKSREIGGVTDKKRRRRRTVLTEENLDDIGHRLENCPTKSIRRLSQEMGISYSSVRGAIKLLKLRRNKINEVQERRTGDIISSSILLRLGEHIEQRVFMYDNYVLTSSAREVIKRYRRTFPDDNVPSRKTVHDLMKKSRKVGGVIDKKRTRRRTVLTEENLDDIGYILEKFPTKSIRRISRETGLCYGSVRNAVMLLKMGPHKITEMQELGPDDIASSSNLLSSVLDILVSLPEIAPKMANRYSIKQRVFMYDNYVLTNSAREVRRRYRETYPGDNVPSRNTIHDLMKKSREIGGVTNKKRRRRRTVLTEENLDDIGYRLENSPTKSIRRISEETGVPYASVRNAIKLLGPYKITEVEEPILGDSVTSSSSLILEDEDYGYQNKIKKVNMRIRKEGSRTMCVIQCNMAQFRYSIPQRVFIYDSYVRTESARTVRRLFQEKFPGVQVPNRSSIQRLVSKSRETGSVLDKKRRQPRTVLTEETLDNIGHALENSPTKSLRRLSQQMGISYGSIRTATKLLKLKPLPDMDRFTADFLTSVHRIYRPDSPKTWKQARRGLFTQHILLRYLCLSVVVEGKARQDGNTE</sequence>
<keyword evidence="3" id="KW-1185">Reference proteome</keyword>
<proteinExistence type="predicted"/>
<dbReference type="PANTHER" id="PTHR47326:SF1">
    <property type="entry name" value="HTH PSQ-TYPE DOMAIN-CONTAINING PROTEIN"/>
    <property type="match status" value="1"/>
</dbReference>
<evidence type="ECO:0000259" key="1">
    <source>
        <dbReference type="Pfam" id="PF16087"/>
    </source>
</evidence>
<accession>A0ABQ8TRG1</accession>
<dbReference type="PANTHER" id="PTHR47326">
    <property type="entry name" value="TRANSPOSABLE ELEMENT TC3 TRANSPOSASE-LIKE PROTEIN"/>
    <property type="match status" value="1"/>
</dbReference>
<evidence type="ECO:0000313" key="3">
    <source>
        <dbReference type="Proteomes" id="UP001148838"/>
    </source>
</evidence>
<protein>
    <recommendedName>
        <fullName evidence="1">DUF4817 domain-containing protein</fullName>
    </recommendedName>
</protein>
<dbReference type="Proteomes" id="UP001148838">
    <property type="component" value="Unassembled WGS sequence"/>
</dbReference>
<name>A0ABQ8TRG1_PERAM</name>